<proteinExistence type="predicted"/>
<protein>
    <recommendedName>
        <fullName evidence="6">Type II secretion system protein GspF domain-containing protein</fullName>
    </recommendedName>
</protein>
<dbReference type="PANTHER" id="PTHR35007">
    <property type="entry name" value="INTEGRAL MEMBRANE PROTEIN-RELATED"/>
    <property type="match status" value="1"/>
</dbReference>
<dbReference type="InterPro" id="IPR018076">
    <property type="entry name" value="T2SS_GspF_dom"/>
</dbReference>
<evidence type="ECO:0000259" key="6">
    <source>
        <dbReference type="Pfam" id="PF00482"/>
    </source>
</evidence>
<dbReference type="eggNOG" id="COG4965">
    <property type="taxonomic scope" value="Bacteria"/>
</dbReference>
<sequence length="254" mass="26417">MTAAVLAGALVLAALLIGSGAAAPAGRLHSLGALHPQRSGETPRPRLVGRWRRRDRATEAMRWVTAVRRLAALLHAGRAPATVFAEITPGTADPTARWITRVCQEVHAAALVGIPVSTTLGQFARRPAAVGDRVLGATARSVCAQLAACWEISERSGSSLARTLSGVAESLESRLDAQAARESALAGPRVTVRTLSWLPVLALGLGVLMGTDPVSTLLTTVWGRIALAAGAGLSIAGRLWTRSLMHRAEGVNGS</sequence>
<evidence type="ECO:0000313" key="8">
    <source>
        <dbReference type="Proteomes" id="UP000008838"/>
    </source>
</evidence>
<name>B2GH60_KOCRD</name>
<feature type="domain" description="Type II secretion system protein GspF" evidence="6">
    <location>
        <begin position="67"/>
        <end position="205"/>
    </location>
</feature>
<dbReference type="AlphaFoldDB" id="B2GH60"/>
<keyword evidence="8" id="KW-1185">Reference proteome</keyword>
<evidence type="ECO:0000256" key="1">
    <source>
        <dbReference type="ARBA" id="ARBA00004651"/>
    </source>
</evidence>
<dbReference type="PANTHER" id="PTHR35007:SF4">
    <property type="entry name" value="CONSERVED TRANSMEMBRANE PROTEIN-RELATED"/>
    <property type="match status" value="1"/>
</dbReference>
<comment type="subcellular location">
    <subcellularLocation>
        <location evidence="1">Cell membrane</location>
        <topology evidence="1">Multi-pass membrane protein</topology>
    </subcellularLocation>
</comment>
<dbReference type="HOGENOM" id="CLU_082332_0_0_11"/>
<dbReference type="RefSeq" id="WP_012397539.1">
    <property type="nucleotide sequence ID" value="NC_010617.1"/>
</dbReference>
<gene>
    <name evidence="7" type="ordered locus">KRH_04650</name>
</gene>
<dbReference type="KEGG" id="krh:KRH_04650"/>
<dbReference type="STRING" id="378753.KRH_04650"/>
<accession>B2GH60</accession>
<keyword evidence="2" id="KW-1003">Cell membrane</keyword>
<evidence type="ECO:0000256" key="5">
    <source>
        <dbReference type="ARBA" id="ARBA00023136"/>
    </source>
</evidence>
<dbReference type="Proteomes" id="UP000008838">
    <property type="component" value="Chromosome"/>
</dbReference>
<dbReference type="EMBL" id="AP009152">
    <property type="protein sequence ID" value="BAG28812.1"/>
    <property type="molecule type" value="Genomic_DNA"/>
</dbReference>
<keyword evidence="4" id="KW-1133">Transmembrane helix</keyword>
<reference evidence="7 8" key="1">
    <citation type="journal article" date="2008" name="J. Bacteriol.">
        <title>Complete genome sequence of the soil actinomycete Kocuria rhizophila.</title>
        <authorList>
            <person name="Takarada H."/>
            <person name="Sekine M."/>
            <person name="Kosugi H."/>
            <person name="Matsuo Y."/>
            <person name="Fujisawa T."/>
            <person name="Omata S."/>
            <person name="Kishi E."/>
            <person name="Shimizu A."/>
            <person name="Tsukatani N."/>
            <person name="Tanikawa S."/>
            <person name="Fujita N."/>
            <person name="Harayama S."/>
        </authorList>
    </citation>
    <scope>NUCLEOTIDE SEQUENCE [LARGE SCALE GENOMIC DNA]</scope>
    <source>
        <strain evidence="8">ATCC 9341 / DSM 348 / NBRC 103217 / DC2201</strain>
    </source>
</reference>
<organism evidence="7 8">
    <name type="scientific">Kocuria rhizophila (strain ATCC 9341 / DSM 348 / NBRC 103217 / DC2201)</name>
    <dbReference type="NCBI Taxonomy" id="378753"/>
    <lineage>
        <taxon>Bacteria</taxon>
        <taxon>Bacillati</taxon>
        <taxon>Actinomycetota</taxon>
        <taxon>Actinomycetes</taxon>
        <taxon>Micrococcales</taxon>
        <taxon>Micrococcaceae</taxon>
        <taxon>Kocuria</taxon>
    </lineage>
</organism>
<evidence type="ECO:0000256" key="4">
    <source>
        <dbReference type="ARBA" id="ARBA00022989"/>
    </source>
</evidence>
<evidence type="ECO:0000313" key="7">
    <source>
        <dbReference type="EMBL" id="BAG28812.1"/>
    </source>
</evidence>
<evidence type="ECO:0000256" key="2">
    <source>
        <dbReference type="ARBA" id="ARBA00022475"/>
    </source>
</evidence>
<dbReference type="GO" id="GO:0005886">
    <property type="term" value="C:plasma membrane"/>
    <property type="evidence" value="ECO:0007669"/>
    <property type="project" value="UniProtKB-SubCell"/>
</dbReference>
<evidence type="ECO:0000256" key="3">
    <source>
        <dbReference type="ARBA" id="ARBA00022692"/>
    </source>
</evidence>
<keyword evidence="5" id="KW-0472">Membrane</keyword>
<keyword evidence="3" id="KW-0812">Transmembrane</keyword>
<dbReference type="Pfam" id="PF00482">
    <property type="entry name" value="T2SSF"/>
    <property type="match status" value="1"/>
</dbReference>